<dbReference type="RefSeq" id="XP_012651774.1">
    <property type="nucleotide sequence ID" value="XM_012796320.1"/>
</dbReference>
<evidence type="ECO:0000256" key="1">
    <source>
        <dbReference type="SAM" id="Phobius"/>
    </source>
</evidence>
<name>W7XJN3_TETTS</name>
<feature type="transmembrane region" description="Helical" evidence="1">
    <location>
        <begin position="191"/>
        <end position="209"/>
    </location>
</feature>
<evidence type="ECO:0000313" key="2">
    <source>
        <dbReference type="EMBL" id="EWS75701.1"/>
    </source>
</evidence>
<proteinExistence type="predicted"/>
<keyword evidence="1 2" id="KW-0812">Transmembrane</keyword>
<dbReference type="InParanoid" id="W7XJN3"/>
<gene>
    <name evidence="2" type="ORF">TTHERM_000709618</name>
</gene>
<keyword evidence="1" id="KW-1133">Transmembrane helix</keyword>
<dbReference type="EMBL" id="GG662794">
    <property type="protein sequence ID" value="EWS75701.1"/>
    <property type="molecule type" value="Genomic_DNA"/>
</dbReference>
<accession>W7XJN3</accession>
<feature type="transmembrane region" description="Helical" evidence="1">
    <location>
        <begin position="65"/>
        <end position="82"/>
    </location>
</feature>
<sequence>MQEVFTQLIIFPDLASLFNQSIKSQLFSQSFQNSFMKLFVPLIKSIMIIIFWMDEQLIKFLYFRYYFLQKIITINWFPFYIIDIRIFDQKDKQKEGLLIFFQLLRTNKQKRGDQFILLDLRKYKFQHFQNKIKNENEEVKDNNAPYLKIYIFLYQIEQVNYLMMKQNSIILYQHKNDDAINYQLIYYHYQLYLLSDIWHFLFYFFFYFLQFHLQSYQQYLILVFPPTCQYSL</sequence>
<reference evidence="3" key="1">
    <citation type="journal article" date="2006" name="PLoS Biol.">
        <title>Macronuclear genome sequence of the ciliate Tetrahymena thermophila, a model eukaryote.</title>
        <authorList>
            <person name="Eisen J.A."/>
            <person name="Coyne R.S."/>
            <person name="Wu M."/>
            <person name="Wu D."/>
            <person name="Thiagarajan M."/>
            <person name="Wortman J.R."/>
            <person name="Badger J.H."/>
            <person name="Ren Q."/>
            <person name="Amedeo P."/>
            <person name="Jones K.M."/>
            <person name="Tallon L.J."/>
            <person name="Delcher A.L."/>
            <person name="Salzberg S.L."/>
            <person name="Silva J.C."/>
            <person name="Haas B.J."/>
            <person name="Majoros W.H."/>
            <person name="Farzad M."/>
            <person name="Carlton J.M."/>
            <person name="Smith R.K. Jr."/>
            <person name="Garg J."/>
            <person name="Pearlman R.E."/>
            <person name="Karrer K.M."/>
            <person name="Sun L."/>
            <person name="Manning G."/>
            <person name="Elde N.C."/>
            <person name="Turkewitz A.P."/>
            <person name="Asai D.J."/>
            <person name="Wilkes D.E."/>
            <person name="Wang Y."/>
            <person name="Cai H."/>
            <person name="Collins K."/>
            <person name="Stewart B.A."/>
            <person name="Lee S.R."/>
            <person name="Wilamowska K."/>
            <person name="Weinberg Z."/>
            <person name="Ruzzo W.L."/>
            <person name="Wloga D."/>
            <person name="Gaertig J."/>
            <person name="Frankel J."/>
            <person name="Tsao C.-C."/>
            <person name="Gorovsky M.A."/>
            <person name="Keeling P.J."/>
            <person name="Waller R.F."/>
            <person name="Patron N.J."/>
            <person name="Cherry J.M."/>
            <person name="Stover N.A."/>
            <person name="Krieger C.J."/>
            <person name="del Toro C."/>
            <person name="Ryder H.F."/>
            <person name="Williamson S.C."/>
            <person name="Barbeau R.A."/>
            <person name="Hamilton E.P."/>
            <person name="Orias E."/>
        </authorList>
    </citation>
    <scope>NUCLEOTIDE SEQUENCE [LARGE SCALE GENOMIC DNA]</scope>
    <source>
        <strain evidence="3">SB210</strain>
    </source>
</reference>
<dbReference type="AlphaFoldDB" id="W7XJN3"/>
<dbReference type="Proteomes" id="UP000009168">
    <property type="component" value="Unassembled WGS sequence"/>
</dbReference>
<keyword evidence="3" id="KW-1185">Reference proteome</keyword>
<keyword evidence="1" id="KW-0472">Membrane</keyword>
<evidence type="ECO:0000313" key="3">
    <source>
        <dbReference type="Proteomes" id="UP000009168"/>
    </source>
</evidence>
<dbReference type="GeneID" id="24440316"/>
<organism evidence="2 3">
    <name type="scientific">Tetrahymena thermophila (strain SB210)</name>
    <dbReference type="NCBI Taxonomy" id="312017"/>
    <lineage>
        <taxon>Eukaryota</taxon>
        <taxon>Sar</taxon>
        <taxon>Alveolata</taxon>
        <taxon>Ciliophora</taxon>
        <taxon>Intramacronucleata</taxon>
        <taxon>Oligohymenophorea</taxon>
        <taxon>Hymenostomatida</taxon>
        <taxon>Tetrahymenina</taxon>
        <taxon>Tetrahymenidae</taxon>
        <taxon>Tetrahymena</taxon>
    </lineage>
</organism>
<protein>
    <submittedName>
        <fullName evidence="2">Transmembrane protein, putative</fullName>
    </submittedName>
</protein>
<dbReference type="KEGG" id="tet:TTHERM_000709618"/>
<feature type="transmembrane region" description="Helical" evidence="1">
    <location>
        <begin position="35"/>
        <end position="53"/>
    </location>
</feature>